<evidence type="ECO:0000256" key="2">
    <source>
        <dbReference type="SAM" id="MobiDB-lite"/>
    </source>
</evidence>
<evidence type="ECO:0000256" key="1">
    <source>
        <dbReference type="SAM" id="Coils"/>
    </source>
</evidence>
<feature type="compositionally biased region" description="Basic and acidic residues" evidence="2">
    <location>
        <begin position="82"/>
        <end position="108"/>
    </location>
</feature>
<feature type="transmembrane region" description="Helical" evidence="3">
    <location>
        <begin position="26"/>
        <end position="44"/>
    </location>
</feature>
<keyword evidence="1" id="KW-0175">Coiled coil</keyword>
<feature type="region of interest" description="Disordered" evidence="2">
    <location>
        <begin position="82"/>
        <end position="116"/>
    </location>
</feature>
<keyword evidence="3" id="KW-0812">Transmembrane</keyword>
<gene>
    <name evidence="4" type="ORF">EGYM00163_LOCUS893</name>
</gene>
<reference evidence="4" key="1">
    <citation type="submission" date="2021-01" db="EMBL/GenBank/DDBJ databases">
        <authorList>
            <person name="Corre E."/>
            <person name="Pelletier E."/>
            <person name="Niang G."/>
            <person name="Scheremetjew M."/>
            <person name="Finn R."/>
            <person name="Kale V."/>
            <person name="Holt S."/>
            <person name="Cochrane G."/>
            <person name="Meng A."/>
            <person name="Brown T."/>
            <person name="Cohen L."/>
        </authorList>
    </citation>
    <scope>NUCLEOTIDE SEQUENCE</scope>
    <source>
        <strain evidence="4">CCMP1594</strain>
    </source>
</reference>
<feature type="coiled-coil region" evidence="1">
    <location>
        <begin position="53"/>
        <end position="80"/>
    </location>
</feature>
<accession>A0A7S4FEA8</accession>
<dbReference type="EMBL" id="HBJA01002860">
    <property type="protein sequence ID" value="CAE0789779.1"/>
    <property type="molecule type" value="Transcribed_RNA"/>
</dbReference>
<name>A0A7S4FEA8_9EUGL</name>
<organism evidence="4">
    <name type="scientific">Eutreptiella gymnastica</name>
    <dbReference type="NCBI Taxonomy" id="73025"/>
    <lineage>
        <taxon>Eukaryota</taxon>
        <taxon>Discoba</taxon>
        <taxon>Euglenozoa</taxon>
        <taxon>Euglenida</taxon>
        <taxon>Spirocuta</taxon>
        <taxon>Euglenophyceae</taxon>
        <taxon>Eutreptiales</taxon>
        <taxon>Eutreptiaceae</taxon>
        <taxon>Eutreptiella</taxon>
    </lineage>
</organism>
<dbReference type="AlphaFoldDB" id="A0A7S4FEA8"/>
<evidence type="ECO:0000256" key="3">
    <source>
        <dbReference type="SAM" id="Phobius"/>
    </source>
</evidence>
<keyword evidence="3" id="KW-0472">Membrane</keyword>
<proteinExistence type="predicted"/>
<evidence type="ECO:0000313" key="4">
    <source>
        <dbReference type="EMBL" id="CAE0789779.1"/>
    </source>
</evidence>
<sequence length="116" mass="13435">MSFLKQSQKGVPRVATRAQGPKHAKYFLYFCGFLCTCTVGYAMVEDAAFKEKFNNERQAAKASKEDRDELEERVRLLRDAQEKAPPVAKKEYAMVPVQRREPSQDIREWQPLPVKK</sequence>
<keyword evidence="3" id="KW-1133">Transmembrane helix</keyword>
<protein>
    <submittedName>
        <fullName evidence="4">Uncharacterized protein</fullName>
    </submittedName>
</protein>